<reference evidence="1 2" key="1">
    <citation type="submission" date="2019-06" db="EMBL/GenBank/DDBJ databases">
        <title>Draft genome sequence of the filamentous fungus Phialemoniopsis curvata isolated from diesel fuel.</title>
        <authorList>
            <person name="Varaljay V.A."/>
            <person name="Lyon W.J."/>
            <person name="Crouch A.L."/>
            <person name="Drake C.E."/>
            <person name="Hollomon J.M."/>
            <person name="Nadeau L.J."/>
            <person name="Nunn H.S."/>
            <person name="Stevenson B.S."/>
            <person name="Bojanowski C.L."/>
            <person name="Crookes-Goodson W.J."/>
        </authorList>
    </citation>
    <scope>NUCLEOTIDE SEQUENCE [LARGE SCALE GENOMIC DNA]</scope>
    <source>
        <strain evidence="1 2">D216</strain>
    </source>
</reference>
<dbReference type="AlphaFoldDB" id="A0A507BI09"/>
<dbReference type="EMBL" id="SKBQ01000019">
    <property type="protein sequence ID" value="TPX16220.1"/>
    <property type="molecule type" value="Genomic_DNA"/>
</dbReference>
<keyword evidence="2" id="KW-1185">Reference proteome</keyword>
<protein>
    <submittedName>
        <fullName evidence="1">Uncharacterized protein</fullName>
    </submittedName>
</protein>
<dbReference type="InParanoid" id="A0A507BI09"/>
<dbReference type="GeneID" id="41971662"/>
<organism evidence="1 2">
    <name type="scientific">Thyridium curvatum</name>
    <dbReference type="NCBI Taxonomy" id="1093900"/>
    <lineage>
        <taxon>Eukaryota</taxon>
        <taxon>Fungi</taxon>
        <taxon>Dikarya</taxon>
        <taxon>Ascomycota</taxon>
        <taxon>Pezizomycotina</taxon>
        <taxon>Sordariomycetes</taxon>
        <taxon>Sordariomycetidae</taxon>
        <taxon>Thyridiales</taxon>
        <taxon>Thyridiaceae</taxon>
        <taxon>Thyridium</taxon>
    </lineage>
</organism>
<evidence type="ECO:0000313" key="2">
    <source>
        <dbReference type="Proteomes" id="UP000319257"/>
    </source>
</evidence>
<name>A0A507BI09_9PEZI</name>
<dbReference type="Proteomes" id="UP000319257">
    <property type="component" value="Unassembled WGS sequence"/>
</dbReference>
<sequence>MHKFSRLALSRMAPFDVIESIEATKRAASRDADPQKSINAEAEWRALVGGRPDTGTRRDDTNFRKAQLQSRKVLGRPDLKPVVDLLDLPAGAEETPFWITYVDILTAMNQNDIVREESKFFSFLDEKV</sequence>
<proteinExistence type="predicted"/>
<accession>A0A507BI09</accession>
<comment type="caution">
    <text evidence="1">The sequence shown here is derived from an EMBL/GenBank/DDBJ whole genome shotgun (WGS) entry which is preliminary data.</text>
</comment>
<gene>
    <name evidence="1" type="ORF">E0L32_004215</name>
</gene>
<dbReference type="RefSeq" id="XP_030997931.1">
    <property type="nucleotide sequence ID" value="XM_031138601.1"/>
</dbReference>
<evidence type="ECO:0000313" key="1">
    <source>
        <dbReference type="EMBL" id="TPX16220.1"/>
    </source>
</evidence>